<reference evidence="1" key="1">
    <citation type="submission" date="2019-04" db="EMBL/GenBank/DDBJ databases">
        <title>Microbes associate with the intestines of laboratory mice.</title>
        <authorList>
            <person name="Navarre W."/>
            <person name="Wong E."/>
            <person name="Huang K."/>
            <person name="Tropini C."/>
            <person name="Ng K."/>
            <person name="Yu B."/>
        </authorList>
    </citation>
    <scope>NUCLEOTIDE SEQUENCE</scope>
    <source>
        <strain evidence="1">NM09_H32</strain>
    </source>
</reference>
<protein>
    <submittedName>
        <fullName evidence="1">MFS transporter</fullName>
    </submittedName>
</protein>
<proteinExistence type="predicted"/>
<name>A0AC61R5W6_9FIRM</name>
<comment type="caution">
    <text evidence="1">The sequence shown here is derived from an EMBL/GenBank/DDBJ whole genome shotgun (WGS) entry which is preliminary data.</text>
</comment>
<accession>A0AC61R5W6</accession>
<dbReference type="EMBL" id="SRYG01000019">
    <property type="protein sequence ID" value="TGY65355.1"/>
    <property type="molecule type" value="Genomic_DNA"/>
</dbReference>
<organism evidence="1 2">
    <name type="scientific">Dubosiella muris</name>
    <dbReference type="NCBI Taxonomy" id="3038133"/>
    <lineage>
        <taxon>Bacteria</taxon>
        <taxon>Bacillati</taxon>
        <taxon>Bacillota</taxon>
        <taxon>Erysipelotrichia</taxon>
        <taxon>Erysipelotrichales</taxon>
        <taxon>Erysipelotrichaceae</taxon>
        <taxon>Dubosiella</taxon>
    </lineage>
</organism>
<gene>
    <name evidence="1" type="ORF">E5336_09140</name>
</gene>
<dbReference type="Proteomes" id="UP000308836">
    <property type="component" value="Unassembled WGS sequence"/>
</dbReference>
<evidence type="ECO:0000313" key="2">
    <source>
        <dbReference type="Proteomes" id="UP000308836"/>
    </source>
</evidence>
<evidence type="ECO:0000313" key="1">
    <source>
        <dbReference type="EMBL" id="TGY65355.1"/>
    </source>
</evidence>
<keyword evidence="2" id="KW-1185">Reference proteome</keyword>
<sequence length="383" mass="41392">MLAGYKNSYFSYFLMYNFYYLSWALFSVLISVYLLDRGYRASDVSLVVSGSFLASLLTQPLIGSLTDRYDAKKLNLALFGIAMIGAVLFLMADTLWMIAGSYALVMLILNGTNPVMEKVATASPYAYGRIRIWGTIGYALGSQLAGLIYDFVSPQAIFIAFLGTMALCVIGLAGTDSLAMEKKPEKEKNSLKSGNKKFFIYLGLAGVFFGITNVVNTYAPAMFQAKGLDMSVTSAILSAAVLCEAPIVLWSGKFMDRLETKTLMLIAFGLVLVQLGVYALDLKVGAMVAITLMAKHPAGMLFIMINLKAVASLVDANRQISALALVQTVKSLFSIGFQNVAGNLLNVVPFAQVYLICGCVLGVALLVLLGVKLPSTSQKLFQK</sequence>